<comment type="catalytic activity">
    <reaction evidence="5">
        <text>a 3-(all-trans-polyprenyl)benzene-1,2-diol + S-adenosyl-L-methionine = a 2-methoxy-6-(all-trans-polyprenyl)phenol + S-adenosyl-L-homocysteine + H(+)</text>
        <dbReference type="Rhea" id="RHEA:31411"/>
        <dbReference type="Rhea" id="RHEA-COMP:9550"/>
        <dbReference type="Rhea" id="RHEA-COMP:9551"/>
        <dbReference type="ChEBI" id="CHEBI:15378"/>
        <dbReference type="ChEBI" id="CHEBI:57856"/>
        <dbReference type="ChEBI" id="CHEBI:59789"/>
        <dbReference type="ChEBI" id="CHEBI:62729"/>
        <dbReference type="ChEBI" id="CHEBI:62731"/>
        <dbReference type="EC" id="2.1.1.222"/>
    </reaction>
</comment>
<organism evidence="6 7">
    <name type="scientific">Paracoccus alkanivorans</name>
    <dbReference type="NCBI Taxonomy" id="2116655"/>
    <lineage>
        <taxon>Bacteria</taxon>
        <taxon>Pseudomonadati</taxon>
        <taxon>Pseudomonadota</taxon>
        <taxon>Alphaproteobacteria</taxon>
        <taxon>Rhodobacterales</taxon>
        <taxon>Paracoccaceae</taxon>
        <taxon>Paracoccus</taxon>
    </lineage>
</organism>
<dbReference type="EC" id="2.1.1.64" evidence="5"/>
<feature type="binding site" evidence="5">
    <location>
        <position position="131"/>
    </location>
    <ligand>
        <name>S-adenosyl-L-methionine</name>
        <dbReference type="ChEBI" id="CHEBI:59789"/>
    </ligand>
</feature>
<reference evidence="6 7" key="1">
    <citation type="submission" date="2018-07" db="EMBL/GenBank/DDBJ databases">
        <authorList>
            <person name="Zhang Y."/>
            <person name="Wang L."/>
            <person name="Ma S."/>
        </authorList>
    </citation>
    <scope>NUCLEOTIDE SEQUENCE [LARGE SCALE GENOMIC DNA]</scope>
    <source>
        <strain evidence="6 7">4-2</strain>
    </source>
</reference>
<comment type="catalytic activity">
    <reaction evidence="5">
        <text>a 3-demethylubiquinol + S-adenosyl-L-methionine = a ubiquinol + S-adenosyl-L-homocysteine + H(+)</text>
        <dbReference type="Rhea" id="RHEA:44380"/>
        <dbReference type="Rhea" id="RHEA-COMP:9566"/>
        <dbReference type="Rhea" id="RHEA-COMP:10914"/>
        <dbReference type="ChEBI" id="CHEBI:15378"/>
        <dbReference type="ChEBI" id="CHEBI:17976"/>
        <dbReference type="ChEBI" id="CHEBI:57856"/>
        <dbReference type="ChEBI" id="CHEBI:59789"/>
        <dbReference type="ChEBI" id="CHEBI:84422"/>
        <dbReference type="EC" id="2.1.1.64"/>
    </reaction>
</comment>
<dbReference type="EC" id="2.1.1.222" evidence="5"/>
<dbReference type="GO" id="GO:0102208">
    <property type="term" value="F:2-polyprenyl-6-hydroxyphenol methylase activity"/>
    <property type="evidence" value="ECO:0007669"/>
    <property type="project" value="UniProtKB-EC"/>
</dbReference>
<dbReference type="GO" id="GO:0010420">
    <property type="term" value="F:polyprenyldihydroxybenzoate methyltransferase activity"/>
    <property type="evidence" value="ECO:0007669"/>
    <property type="project" value="InterPro"/>
</dbReference>
<dbReference type="EMBL" id="QOKZ01000005">
    <property type="protein sequence ID" value="RMC34330.1"/>
    <property type="molecule type" value="Genomic_DNA"/>
</dbReference>
<protein>
    <recommendedName>
        <fullName evidence="5">Ubiquinone biosynthesis O-methyltransferase</fullName>
    </recommendedName>
    <alternativeName>
        <fullName evidence="5">2-polyprenyl-6-hydroxyphenol methylase</fullName>
        <ecNumber evidence="5">2.1.1.222</ecNumber>
    </alternativeName>
    <alternativeName>
        <fullName evidence="5">3-demethylubiquinone 3-O-methyltransferase</fullName>
        <ecNumber evidence="5">2.1.1.64</ecNumber>
    </alternativeName>
</protein>
<comment type="pathway">
    <text evidence="5">Cofactor biosynthesis; ubiquinone biosynthesis.</text>
</comment>
<dbReference type="RefSeq" id="WP_122113040.1">
    <property type="nucleotide sequence ID" value="NZ_QOKZ01000005.1"/>
</dbReference>
<evidence type="ECO:0000313" key="6">
    <source>
        <dbReference type="EMBL" id="RMC34330.1"/>
    </source>
</evidence>
<dbReference type="Gene3D" id="3.40.50.150">
    <property type="entry name" value="Vaccinia Virus protein VP39"/>
    <property type="match status" value="1"/>
</dbReference>
<evidence type="ECO:0000256" key="4">
    <source>
        <dbReference type="ARBA" id="ARBA00022691"/>
    </source>
</evidence>
<dbReference type="Proteomes" id="UP000273516">
    <property type="component" value="Unassembled WGS sequence"/>
</dbReference>
<name>A0A3M0MFG2_9RHOB</name>
<dbReference type="Pfam" id="PF13489">
    <property type="entry name" value="Methyltransf_23"/>
    <property type="match status" value="1"/>
</dbReference>
<proteinExistence type="inferred from homology"/>
<feature type="binding site" evidence="5">
    <location>
        <position position="67"/>
    </location>
    <ligand>
        <name>S-adenosyl-L-methionine</name>
        <dbReference type="ChEBI" id="CHEBI:59789"/>
    </ligand>
</feature>
<dbReference type="UniPathway" id="UPA00232"/>
<keyword evidence="7" id="KW-1185">Reference proteome</keyword>
<dbReference type="OrthoDB" id="9801538at2"/>
<keyword evidence="1 5" id="KW-0489">Methyltransferase</keyword>
<dbReference type="NCBIfam" id="TIGR01983">
    <property type="entry name" value="UbiG"/>
    <property type="match status" value="1"/>
</dbReference>
<evidence type="ECO:0000256" key="3">
    <source>
        <dbReference type="ARBA" id="ARBA00022688"/>
    </source>
</evidence>
<dbReference type="GO" id="GO:0061542">
    <property type="term" value="F:3-demethylubiquinol 3-O-methyltransferase activity"/>
    <property type="evidence" value="ECO:0007669"/>
    <property type="project" value="UniProtKB-UniRule"/>
</dbReference>
<keyword evidence="3 5" id="KW-0831">Ubiquinone biosynthesis</keyword>
<dbReference type="PANTHER" id="PTHR43464:SF19">
    <property type="entry name" value="UBIQUINONE BIOSYNTHESIS O-METHYLTRANSFERASE, MITOCHONDRIAL"/>
    <property type="match status" value="1"/>
</dbReference>
<gene>
    <name evidence="5" type="primary">ubiG</name>
    <name evidence="6" type="ORF">C9E81_14355</name>
</gene>
<feature type="binding site" evidence="5">
    <location>
        <position position="36"/>
    </location>
    <ligand>
        <name>S-adenosyl-L-methionine</name>
        <dbReference type="ChEBI" id="CHEBI:59789"/>
    </ligand>
</feature>
<dbReference type="InterPro" id="IPR010233">
    <property type="entry name" value="UbiG_MeTrfase"/>
</dbReference>
<evidence type="ECO:0000256" key="1">
    <source>
        <dbReference type="ARBA" id="ARBA00022603"/>
    </source>
</evidence>
<keyword evidence="2 5" id="KW-0808">Transferase</keyword>
<dbReference type="InterPro" id="IPR029063">
    <property type="entry name" value="SAM-dependent_MTases_sf"/>
</dbReference>
<dbReference type="PANTHER" id="PTHR43464">
    <property type="entry name" value="METHYLTRANSFERASE"/>
    <property type="match status" value="1"/>
</dbReference>
<dbReference type="HAMAP" id="MF_00472">
    <property type="entry name" value="UbiG"/>
    <property type="match status" value="1"/>
</dbReference>
<keyword evidence="4 5" id="KW-0949">S-adenosyl-L-methionine</keyword>
<dbReference type="SUPFAM" id="SSF53335">
    <property type="entry name" value="S-adenosyl-L-methionine-dependent methyltransferases"/>
    <property type="match status" value="1"/>
</dbReference>
<dbReference type="GO" id="GO:0032259">
    <property type="term" value="P:methylation"/>
    <property type="evidence" value="ECO:0007669"/>
    <property type="project" value="UniProtKB-KW"/>
</dbReference>
<accession>A0A3M0MFG2</accession>
<comment type="similarity">
    <text evidence="5">Belongs to the methyltransferase superfamily. UbiG/COQ3 family.</text>
</comment>
<comment type="function">
    <text evidence="5">O-methyltransferase that catalyzes the 2 O-methylation steps in the ubiquinone biosynthetic pathway.</text>
</comment>
<sequence length="244" mass="26465">MTSIDPTEIAKFEAMAAEWWDPKGKFKPLHMMNPVRLDYIVTQIAAEYGRDRRSLRPVEGLRLLDIGCGGGLIAEPMARLGAEVIGADAAEGNIAVAKLHAEQQGLEIDYRATTAEALAESGEFFDVVLALEIVEHVADPAAFIATCHSLLHPGGLAIVSTLNRTAKSFGAAIIGAEWIMRWLPRGTHEWSRFITPDELSEMASGAGLAPVDARGMVFNPLTWGWSLSDRDLSVNYAIAARRPA</sequence>
<dbReference type="AlphaFoldDB" id="A0A3M0MFG2"/>
<dbReference type="CDD" id="cd02440">
    <property type="entry name" value="AdoMet_MTases"/>
    <property type="match status" value="1"/>
</dbReference>
<evidence type="ECO:0000256" key="2">
    <source>
        <dbReference type="ARBA" id="ARBA00022679"/>
    </source>
</evidence>
<evidence type="ECO:0000256" key="5">
    <source>
        <dbReference type="HAMAP-Rule" id="MF_00472"/>
    </source>
</evidence>
<comment type="caution">
    <text evidence="6">The sequence shown here is derived from an EMBL/GenBank/DDBJ whole genome shotgun (WGS) entry which is preliminary data.</text>
</comment>
<evidence type="ECO:0000313" key="7">
    <source>
        <dbReference type="Proteomes" id="UP000273516"/>
    </source>
</evidence>
<feature type="binding site" evidence="5">
    <location>
        <position position="88"/>
    </location>
    <ligand>
        <name>S-adenosyl-L-methionine</name>
        <dbReference type="ChEBI" id="CHEBI:59789"/>
    </ligand>
</feature>